<protein>
    <submittedName>
        <fullName evidence="8">RDD family protein</fullName>
    </submittedName>
</protein>
<evidence type="ECO:0000256" key="5">
    <source>
        <dbReference type="ARBA" id="ARBA00023136"/>
    </source>
</evidence>
<sequence length="159" mass="17951">MSQRRFTQLDCVWPAPLARRLGALIYDGFLLAAIWIAVAVTHVAFFRFVVGQSAEEIGTSALEVWTLRLLLVFSAMVFFAFSWTRGGMTLGMQSWRLRVETVDGYSITLRQSVVRCLVAWISLAALGLGYWWVLFDSERRSWPDLVSGTRTVVVPKESA</sequence>
<evidence type="ECO:0000256" key="1">
    <source>
        <dbReference type="ARBA" id="ARBA00004651"/>
    </source>
</evidence>
<feature type="transmembrane region" description="Helical" evidence="6">
    <location>
        <begin position="113"/>
        <end position="133"/>
    </location>
</feature>
<name>A0A7Z0LKC4_9GAMM</name>
<feature type="domain" description="RDD" evidence="7">
    <location>
        <begin position="15"/>
        <end position="147"/>
    </location>
</feature>
<evidence type="ECO:0000313" key="8">
    <source>
        <dbReference type="EMBL" id="NYS60581.1"/>
    </source>
</evidence>
<comment type="caution">
    <text evidence="8">The sequence shown here is derived from an EMBL/GenBank/DDBJ whole genome shotgun (WGS) entry which is preliminary data.</text>
</comment>
<dbReference type="GO" id="GO:0005886">
    <property type="term" value="C:plasma membrane"/>
    <property type="evidence" value="ECO:0007669"/>
    <property type="project" value="UniProtKB-SubCell"/>
</dbReference>
<dbReference type="PANTHER" id="PTHR36115">
    <property type="entry name" value="PROLINE-RICH ANTIGEN HOMOLOG-RELATED"/>
    <property type="match status" value="1"/>
</dbReference>
<keyword evidence="9" id="KW-1185">Reference proteome</keyword>
<feature type="transmembrane region" description="Helical" evidence="6">
    <location>
        <begin position="21"/>
        <end position="45"/>
    </location>
</feature>
<dbReference type="PANTHER" id="PTHR36115:SF10">
    <property type="entry name" value="RDD DOMAIN-CONTAINING PROTEIN"/>
    <property type="match status" value="1"/>
</dbReference>
<keyword evidence="3 6" id="KW-0812">Transmembrane</keyword>
<keyword evidence="4 6" id="KW-1133">Transmembrane helix</keyword>
<evidence type="ECO:0000313" key="9">
    <source>
        <dbReference type="Proteomes" id="UP000586119"/>
    </source>
</evidence>
<keyword evidence="5 6" id="KW-0472">Membrane</keyword>
<reference evidence="8 9" key="1">
    <citation type="journal article" date="2015" name="Int. J. Syst. Evol. Microbiol.">
        <title>Halomonas salicampi sp. nov., a halotolerant and alkalitolerant bacterium isolated from a saltern soil.</title>
        <authorList>
            <person name="Lee J.C."/>
            <person name="Kim Y.S."/>
            <person name="Yun B.S."/>
            <person name="Whang K.S."/>
        </authorList>
    </citation>
    <scope>NUCLEOTIDE SEQUENCE [LARGE SCALE GENOMIC DNA]</scope>
    <source>
        <strain evidence="8 9">BH103</strain>
    </source>
</reference>
<proteinExistence type="predicted"/>
<gene>
    <name evidence="8" type="ORF">HZS81_07380</name>
</gene>
<evidence type="ECO:0000256" key="2">
    <source>
        <dbReference type="ARBA" id="ARBA00022475"/>
    </source>
</evidence>
<evidence type="ECO:0000256" key="4">
    <source>
        <dbReference type="ARBA" id="ARBA00022989"/>
    </source>
</evidence>
<comment type="subcellular location">
    <subcellularLocation>
        <location evidence="1">Cell membrane</location>
        <topology evidence="1">Multi-pass membrane protein</topology>
    </subcellularLocation>
</comment>
<dbReference type="InterPro" id="IPR051791">
    <property type="entry name" value="Pra-immunoreactive"/>
</dbReference>
<dbReference type="EMBL" id="JACCDF010000005">
    <property type="protein sequence ID" value="NYS60581.1"/>
    <property type="molecule type" value="Genomic_DNA"/>
</dbReference>
<feature type="transmembrane region" description="Helical" evidence="6">
    <location>
        <begin position="65"/>
        <end position="84"/>
    </location>
</feature>
<evidence type="ECO:0000256" key="6">
    <source>
        <dbReference type="SAM" id="Phobius"/>
    </source>
</evidence>
<evidence type="ECO:0000256" key="3">
    <source>
        <dbReference type="ARBA" id="ARBA00022692"/>
    </source>
</evidence>
<keyword evidence="2" id="KW-1003">Cell membrane</keyword>
<dbReference type="RefSeq" id="WP_179929920.1">
    <property type="nucleotide sequence ID" value="NZ_JACCDF010000005.1"/>
</dbReference>
<dbReference type="AlphaFoldDB" id="A0A7Z0LKC4"/>
<dbReference type="InterPro" id="IPR010432">
    <property type="entry name" value="RDD"/>
</dbReference>
<dbReference type="Pfam" id="PF06271">
    <property type="entry name" value="RDD"/>
    <property type="match status" value="1"/>
</dbReference>
<dbReference type="Proteomes" id="UP000586119">
    <property type="component" value="Unassembled WGS sequence"/>
</dbReference>
<evidence type="ECO:0000259" key="7">
    <source>
        <dbReference type="Pfam" id="PF06271"/>
    </source>
</evidence>
<accession>A0A7Z0LKC4</accession>
<organism evidence="8 9">
    <name type="scientific">Vreelandella salicampi</name>
    <dbReference type="NCBI Taxonomy" id="1449798"/>
    <lineage>
        <taxon>Bacteria</taxon>
        <taxon>Pseudomonadati</taxon>
        <taxon>Pseudomonadota</taxon>
        <taxon>Gammaproteobacteria</taxon>
        <taxon>Oceanospirillales</taxon>
        <taxon>Halomonadaceae</taxon>
        <taxon>Vreelandella</taxon>
    </lineage>
</organism>